<proteinExistence type="predicted"/>
<protein>
    <recommendedName>
        <fullName evidence="4">Crinkler effector protein N-terminal domain-containing protein</fullName>
    </recommendedName>
</protein>
<evidence type="ECO:0000256" key="1">
    <source>
        <dbReference type="ARBA" id="ARBA00004340"/>
    </source>
</evidence>
<comment type="caution">
    <text evidence="5">The sequence shown here is derived from an EMBL/GenBank/DDBJ whole genome shotgun (WGS) entry which is preliminary data.</text>
</comment>
<reference evidence="5 6" key="1">
    <citation type="submission" date="2024-01" db="EMBL/GenBank/DDBJ databases">
        <title>A draft genome for the cacao thread blight pathogen Marasmiellus scandens.</title>
        <authorList>
            <person name="Baruah I.K."/>
            <person name="Leung J."/>
            <person name="Bukari Y."/>
            <person name="Amoako-Attah I."/>
            <person name="Meinhardt L.W."/>
            <person name="Bailey B.A."/>
            <person name="Cohen S.P."/>
        </authorList>
    </citation>
    <scope>NUCLEOTIDE SEQUENCE [LARGE SCALE GENOMIC DNA]</scope>
    <source>
        <strain evidence="5 6">GH-19</strain>
    </source>
</reference>
<evidence type="ECO:0000256" key="3">
    <source>
        <dbReference type="ARBA" id="ARBA00022525"/>
    </source>
</evidence>
<feature type="domain" description="Crinkler effector protein N-terminal" evidence="4">
    <location>
        <begin position="54"/>
        <end position="149"/>
    </location>
</feature>
<evidence type="ECO:0000313" key="6">
    <source>
        <dbReference type="Proteomes" id="UP001498398"/>
    </source>
</evidence>
<dbReference type="EMBL" id="JBANRG010000013">
    <property type="protein sequence ID" value="KAK7461503.1"/>
    <property type="molecule type" value="Genomic_DNA"/>
</dbReference>
<name>A0ABR1JLE2_9AGAR</name>
<gene>
    <name evidence="5" type="ORF">VKT23_008676</name>
</gene>
<organism evidence="5 6">
    <name type="scientific">Marasmiellus scandens</name>
    <dbReference type="NCBI Taxonomy" id="2682957"/>
    <lineage>
        <taxon>Eukaryota</taxon>
        <taxon>Fungi</taxon>
        <taxon>Dikarya</taxon>
        <taxon>Basidiomycota</taxon>
        <taxon>Agaricomycotina</taxon>
        <taxon>Agaricomycetes</taxon>
        <taxon>Agaricomycetidae</taxon>
        <taxon>Agaricales</taxon>
        <taxon>Marasmiineae</taxon>
        <taxon>Omphalotaceae</taxon>
        <taxon>Marasmiellus</taxon>
    </lineage>
</organism>
<dbReference type="Proteomes" id="UP001498398">
    <property type="component" value="Unassembled WGS sequence"/>
</dbReference>
<keyword evidence="3" id="KW-0964">Secreted</keyword>
<comment type="subcellular location">
    <subcellularLocation>
        <location evidence="1">Host cell</location>
    </subcellularLocation>
    <subcellularLocation>
        <location evidence="2">Secreted</location>
    </subcellularLocation>
</comment>
<evidence type="ECO:0000259" key="4">
    <source>
        <dbReference type="Pfam" id="PF20147"/>
    </source>
</evidence>
<sequence>MNTLTVTWVPAPSGASDAEAYVVYESKMRYAKHQPRNKRPRFSSHAESVRELLLVCCVVGSNTPFSVRISSSRIVDELKKMIREKKPNDFERIDANKLSLFKVSIPDEDDLARKLKNAVDGIEPLDPTTEIIEIFPDKPPKKTIHIAVELPTDAELPIAKLAKHKRELYSSRASALRDSMDAVFVGQSAAALFNYLVDCQNQYKKSKYYAKFTSVCNSSGTGKTKAILELSNSTVLVYINMRPTTDYENYPPRDDEIAYLFEMNFRTAYEYYCSCVRIFRALFQQLLAELSQLLRQSPDDFTDMFRRWNERISPAYQDRETFFKAVGQLYRQMATDSEFGLARALVTDYKRLCELFKSFPGVGPAVVIALDETDELTKWRGGSDDGYSPAHILGQVIREYSTSNSSAEIWVVFSSTNIRVDHFVAPDDYASHVLKNGSLLFPPFSTLQWDIFATPPKELNVLSVGSYNDAIGFGRPLWKSVSSIYKMPKSMTEFAITKLTCHSSLRDDIPVAAMLAVLSQRFALGVVFGSYGTIPFISKSVARHMRYLHSTTDDCSWQYTEYLSEPVLSHAAATLMHKNTGSLSSYFYILEEVIHSGLIDAEEIGELLGKLLFLISRDYAAILAYNIEDSEPLPNDILPPTHRSIPFPRLDTPFFPYLRPVPLLDVLNILFGLNWLSTPWDSTEEDPNAKARQIKSAFGRAYISCSHWLVSEEDIGPVTISAEDWLKAFFLRGVAIQCHHDQPLIDAVVPIMLLDDKGQYLGMTSLLLHYRNMSVAASTALSSIEVEHESIDLDTKQPYVAICFHFGVQEEVSARANMPSCSTSSSPALRIAVKGLSETVFPMLKARYVTKSLLDLRNARRMDLLESKAMVSVRKTCQIGKTKEEEGTWNTWK</sequence>
<dbReference type="PANTHER" id="PTHR33266">
    <property type="entry name" value="CHROMOSOME 15, WHOLE GENOME SHOTGUN SEQUENCE"/>
    <property type="match status" value="1"/>
</dbReference>
<keyword evidence="6" id="KW-1185">Reference proteome</keyword>
<dbReference type="PANTHER" id="PTHR33266:SF1">
    <property type="entry name" value="F-BOX DOMAIN-CONTAINING PROTEIN"/>
    <property type="match status" value="1"/>
</dbReference>
<dbReference type="Pfam" id="PF20147">
    <property type="entry name" value="Crinkler"/>
    <property type="match status" value="1"/>
</dbReference>
<accession>A0ABR1JLE2</accession>
<evidence type="ECO:0000313" key="5">
    <source>
        <dbReference type="EMBL" id="KAK7461503.1"/>
    </source>
</evidence>
<evidence type="ECO:0000256" key="2">
    <source>
        <dbReference type="ARBA" id="ARBA00004613"/>
    </source>
</evidence>
<dbReference type="InterPro" id="IPR045379">
    <property type="entry name" value="Crinkler_N"/>
</dbReference>